<reference evidence="3" key="1">
    <citation type="submission" date="2021-05" db="EMBL/GenBank/DDBJ databases">
        <title>Comparative genomics of three Colletotrichum scovillei strains and genetic complementation revealed genes involved fungal growth and virulence on chili pepper.</title>
        <authorList>
            <person name="Hsieh D.-K."/>
            <person name="Chuang S.-C."/>
            <person name="Chen C.-Y."/>
            <person name="Chao Y.-T."/>
            <person name="Lu M.-Y.J."/>
            <person name="Lee M.-H."/>
            <person name="Shih M.-C."/>
        </authorList>
    </citation>
    <scope>NUCLEOTIDE SEQUENCE</scope>
    <source>
        <strain evidence="3">Coll-153</strain>
    </source>
</reference>
<dbReference type="Proteomes" id="UP000699042">
    <property type="component" value="Unassembled WGS sequence"/>
</dbReference>
<feature type="region of interest" description="Disordered" evidence="1">
    <location>
        <begin position="38"/>
        <end position="61"/>
    </location>
</feature>
<keyword evidence="2" id="KW-1133">Transmembrane helix</keyword>
<dbReference type="AlphaFoldDB" id="A0A9P7RB12"/>
<gene>
    <name evidence="3" type="ORF">JMJ77_000337</name>
</gene>
<keyword evidence="4" id="KW-1185">Reference proteome</keyword>
<name>A0A9P7RB12_9PEZI</name>
<organism evidence="3 4">
    <name type="scientific">Colletotrichum scovillei</name>
    <dbReference type="NCBI Taxonomy" id="1209932"/>
    <lineage>
        <taxon>Eukaryota</taxon>
        <taxon>Fungi</taxon>
        <taxon>Dikarya</taxon>
        <taxon>Ascomycota</taxon>
        <taxon>Pezizomycotina</taxon>
        <taxon>Sordariomycetes</taxon>
        <taxon>Hypocreomycetidae</taxon>
        <taxon>Glomerellales</taxon>
        <taxon>Glomerellaceae</taxon>
        <taxon>Colletotrichum</taxon>
        <taxon>Colletotrichum acutatum species complex</taxon>
    </lineage>
</organism>
<feature type="compositionally biased region" description="Basic and acidic residues" evidence="1">
    <location>
        <begin position="43"/>
        <end position="61"/>
    </location>
</feature>
<keyword evidence="2" id="KW-0812">Transmembrane</keyword>
<evidence type="ECO:0000256" key="1">
    <source>
        <dbReference type="SAM" id="MobiDB-lite"/>
    </source>
</evidence>
<evidence type="ECO:0000313" key="4">
    <source>
        <dbReference type="Proteomes" id="UP000699042"/>
    </source>
</evidence>
<evidence type="ECO:0000313" key="3">
    <source>
        <dbReference type="EMBL" id="KAG7053247.1"/>
    </source>
</evidence>
<dbReference type="EMBL" id="JAESDN010000003">
    <property type="protein sequence ID" value="KAG7053247.1"/>
    <property type="molecule type" value="Genomic_DNA"/>
</dbReference>
<sequence>MEVTLEVIIAIIALVVGSSPTCLVLWNCYIRRRQRMEQASTGHHLEDKDSHCLRDRNEEGP</sequence>
<proteinExistence type="predicted"/>
<feature type="transmembrane region" description="Helical" evidence="2">
    <location>
        <begin position="6"/>
        <end position="26"/>
    </location>
</feature>
<keyword evidence="2" id="KW-0472">Membrane</keyword>
<comment type="caution">
    <text evidence="3">The sequence shown here is derived from an EMBL/GenBank/DDBJ whole genome shotgun (WGS) entry which is preliminary data.</text>
</comment>
<protein>
    <submittedName>
        <fullName evidence="3">Uncharacterized protein</fullName>
    </submittedName>
</protein>
<accession>A0A9P7RB12</accession>
<evidence type="ECO:0000256" key="2">
    <source>
        <dbReference type="SAM" id="Phobius"/>
    </source>
</evidence>